<dbReference type="AlphaFoldDB" id="A0A5B7GAQ8"/>
<name>A0A5B7GAQ8_PORTR</name>
<comment type="caution">
    <text evidence="1">The sequence shown here is derived from an EMBL/GenBank/DDBJ whole genome shotgun (WGS) entry which is preliminary data.</text>
</comment>
<dbReference type="EMBL" id="VSRR010013589">
    <property type="protein sequence ID" value="MPC55972.1"/>
    <property type="molecule type" value="Genomic_DNA"/>
</dbReference>
<evidence type="ECO:0000313" key="1">
    <source>
        <dbReference type="EMBL" id="MPC55972.1"/>
    </source>
</evidence>
<proteinExistence type="predicted"/>
<accession>A0A5B7GAQ8</accession>
<gene>
    <name evidence="1" type="ORF">E2C01_049920</name>
</gene>
<protein>
    <submittedName>
        <fullName evidence="1">Uncharacterized protein</fullName>
    </submittedName>
</protein>
<organism evidence="1 2">
    <name type="scientific">Portunus trituberculatus</name>
    <name type="common">Swimming crab</name>
    <name type="synonym">Neptunus trituberculatus</name>
    <dbReference type="NCBI Taxonomy" id="210409"/>
    <lineage>
        <taxon>Eukaryota</taxon>
        <taxon>Metazoa</taxon>
        <taxon>Ecdysozoa</taxon>
        <taxon>Arthropoda</taxon>
        <taxon>Crustacea</taxon>
        <taxon>Multicrustacea</taxon>
        <taxon>Malacostraca</taxon>
        <taxon>Eumalacostraca</taxon>
        <taxon>Eucarida</taxon>
        <taxon>Decapoda</taxon>
        <taxon>Pleocyemata</taxon>
        <taxon>Brachyura</taxon>
        <taxon>Eubrachyura</taxon>
        <taxon>Portunoidea</taxon>
        <taxon>Portunidae</taxon>
        <taxon>Portuninae</taxon>
        <taxon>Portunus</taxon>
    </lineage>
</organism>
<sequence>MDGTLKVVGEITARPSWEGVRRQRRDTKLSGGTAPQLADFASNGLRQKKLGGDLRCCPSRDQYQLFFDSRGHGRGPAKGKKTKCNIKIEKTKHVIRGGTTGRLRLAAAR</sequence>
<evidence type="ECO:0000313" key="2">
    <source>
        <dbReference type="Proteomes" id="UP000324222"/>
    </source>
</evidence>
<dbReference type="Proteomes" id="UP000324222">
    <property type="component" value="Unassembled WGS sequence"/>
</dbReference>
<keyword evidence="2" id="KW-1185">Reference proteome</keyword>
<reference evidence="1 2" key="1">
    <citation type="submission" date="2019-05" db="EMBL/GenBank/DDBJ databases">
        <title>Another draft genome of Portunus trituberculatus and its Hox gene families provides insights of decapod evolution.</title>
        <authorList>
            <person name="Jeong J.-H."/>
            <person name="Song I."/>
            <person name="Kim S."/>
            <person name="Choi T."/>
            <person name="Kim D."/>
            <person name="Ryu S."/>
            <person name="Kim W."/>
        </authorList>
    </citation>
    <scope>NUCLEOTIDE SEQUENCE [LARGE SCALE GENOMIC DNA]</scope>
    <source>
        <tissue evidence="1">Muscle</tissue>
    </source>
</reference>